<comment type="caution">
    <text evidence="3">The sequence shown here is derived from an EMBL/GenBank/DDBJ whole genome shotgun (WGS) entry which is preliminary data.</text>
</comment>
<dbReference type="InterPro" id="IPR036051">
    <property type="entry name" value="KRAB_dom_sf"/>
</dbReference>
<protein>
    <recommendedName>
        <fullName evidence="2">KRAB domain-containing protein</fullName>
    </recommendedName>
</protein>
<name>A0AAV7P0S9_PLEWA</name>
<dbReference type="PANTHER" id="PTHR23232">
    <property type="entry name" value="KRAB DOMAIN C2H2 ZINC FINGER"/>
    <property type="match status" value="1"/>
</dbReference>
<feature type="compositionally biased region" description="Low complexity" evidence="1">
    <location>
        <begin position="22"/>
        <end position="37"/>
    </location>
</feature>
<dbReference type="PANTHER" id="PTHR23232:SF118">
    <property type="entry name" value="ZINC FINGER PROTEIN 746"/>
    <property type="match status" value="1"/>
</dbReference>
<dbReference type="InterPro" id="IPR050169">
    <property type="entry name" value="Krueppel_C2H2_ZnF"/>
</dbReference>
<dbReference type="InterPro" id="IPR001909">
    <property type="entry name" value="KRAB"/>
</dbReference>
<dbReference type="Pfam" id="PF01352">
    <property type="entry name" value="KRAB"/>
    <property type="match status" value="1"/>
</dbReference>
<dbReference type="SUPFAM" id="SSF109640">
    <property type="entry name" value="KRAB domain (Kruppel-associated box)"/>
    <property type="match status" value="1"/>
</dbReference>
<dbReference type="CDD" id="cd07765">
    <property type="entry name" value="KRAB_A-box"/>
    <property type="match status" value="1"/>
</dbReference>
<evidence type="ECO:0000256" key="1">
    <source>
        <dbReference type="SAM" id="MobiDB-lite"/>
    </source>
</evidence>
<dbReference type="SMART" id="SM00349">
    <property type="entry name" value="KRAB"/>
    <property type="match status" value="1"/>
</dbReference>
<dbReference type="GO" id="GO:0006355">
    <property type="term" value="P:regulation of DNA-templated transcription"/>
    <property type="evidence" value="ECO:0007669"/>
    <property type="project" value="InterPro"/>
</dbReference>
<evidence type="ECO:0000313" key="4">
    <source>
        <dbReference type="Proteomes" id="UP001066276"/>
    </source>
</evidence>
<proteinExistence type="predicted"/>
<gene>
    <name evidence="3" type="ORF">NDU88_000245</name>
</gene>
<dbReference type="AlphaFoldDB" id="A0AAV7P0S9"/>
<evidence type="ECO:0000313" key="3">
    <source>
        <dbReference type="EMBL" id="KAJ1121726.1"/>
    </source>
</evidence>
<feature type="region of interest" description="Disordered" evidence="1">
    <location>
        <begin position="1"/>
        <end position="51"/>
    </location>
</feature>
<dbReference type="EMBL" id="JANPWB010000011">
    <property type="protein sequence ID" value="KAJ1121726.1"/>
    <property type="molecule type" value="Genomic_DNA"/>
</dbReference>
<feature type="domain" description="KRAB" evidence="2">
    <location>
        <begin position="46"/>
        <end position="127"/>
    </location>
</feature>
<dbReference type="Gene3D" id="6.10.140.140">
    <property type="match status" value="1"/>
</dbReference>
<keyword evidence="4" id="KW-1185">Reference proteome</keyword>
<evidence type="ECO:0000259" key="2">
    <source>
        <dbReference type="PROSITE" id="PS50805"/>
    </source>
</evidence>
<sequence length="384" mass="42745">MRTAVPGSRVCVESSSEAPEYSGSGSTAGGASAAARDMSGRGPAEATTQEASAYFSEEEWRLLQEWQKELYGNVMQQIHQALISLGPLITTTVFTLRAKGKPDLCPAASQESERRHAIQSSGDAITNPDEVFHIKRDVNRHRNNPRDADRWPQSDCPSAEETVSASISNLEAEVRESSTNPKLEQSLVSFCINDELESYSCGHPGNKRIESFSIPTDDSFISPDALFSIRREENQHLDNLDNLQDLEGREKIDLHHPEEQAIISICIKEEDEPYSIDHEDNGKMESPGAGEQSMTRQQNVAEFIRCTKPTAQNKLSMRKGNMNVPQTSPRIINGVLRWREVLDWDLHTLADRLAGYHQDPWRVARPAPIDSAAALVSRKFAHSP</sequence>
<dbReference type="Proteomes" id="UP001066276">
    <property type="component" value="Chromosome 7"/>
</dbReference>
<accession>A0AAV7P0S9</accession>
<organism evidence="3 4">
    <name type="scientific">Pleurodeles waltl</name>
    <name type="common">Iberian ribbed newt</name>
    <dbReference type="NCBI Taxonomy" id="8319"/>
    <lineage>
        <taxon>Eukaryota</taxon>
        <taxon>Metazoa</taxon>
        <taxon>Chordata</taxon>
        <taxon>Craniata</taxon>
        <taxon>Vertebrata</taxon>
        <taxon>Euteleostomi</taxon>
        <taxon>Amphibia</taxon>
        <taxon>Batrachia</taxon>
        <taxon>Caudata</taxon>
        <taxon>Salamandroidea</taxon>
        <taxon>Salamandridae</taxon>
        <taxon>Pleurodelinae</taxon>
        <taxon>Pleurodeles</taxon>
    </lineage>
</organism>
<reference evidence="3" key="1">
    <citation type="journal article" date="2022" name="bioRxiv">
        <title>Sequencing and chromosome-scale assembly of the giantPleurodeles waltlgenome.</title>
        <authorList>
            <person name="Brown T."/>
            <person name="Elewa A."/>
            <person name="Iarovenko S."/>
            <person name="Subramanian E."/>
            <person name="Araus A.J."/>
            <person name="Petzold A."/>
            <person name="Susuki M."/>
            <person name="Suzuki K.-i.T."/>
            <person name="Hayashi T."/>
            <person name="Toyoda A."/>
            <person name="Oliveira C."/>
            <person name="Osipova E."/>
            <person name="Leigh N.D."/>
            <person name="Simon A."/>
            <person name="Yun M.H."/>
        </authorList>
    </citation>
    <scope>NUCLEOTIDE SEQUENCE</scope>
    <source>
        <strain evidence="3">20211129_DDA</strain>
        <tissue evidence="3">Liver</tissue>
    </source>
</reference>
<dbReference type="PROSITE" id="PS50805">
    <property type="entry name" value="KRAB"/>
    <property type="match status" value="1"/>
</dbReference>